<evidence type="ECO:0000259" key="1">
    <source>
        <dbReference type="PROSITE" id="PS50003"/>
    </source>
</evidence>
<dbReference type="AlphaFoldDB" id="A0A3Q3XCP8"/>
<evidence type="ECO:0000313" key="2">
    <source>
        <dbReference type="Ensembl" id="ENSMMOP00000023539.1"/>
    </source>
</evidence>
<dbReference type="Proteomes" id="UP000261620">
    <property type="component" value="Unplaced"/>
</dbReference>
<dbReference type="PANTHER" id="PTHR14336">
    <property type="entry name" value="TANDEM PH DOMAIN CONTAINING PROTEIN"/>
    <property type="match status" value="1"/>
</dbReference>
<dbReference type="Pfam" id="PF00169">
    <property type="entry name" value="PH"/>
    <property type="match status" value="2"/>
</dbReference>
<feature type="domain" description="PH" evidence="1">
    <location>
        <begin position="7"/>
        <end position="111"/>
    </location>
</feature>
<feature type="domain" description="PH" evidence="1">
    <location>
        <begin position="180"/>
        <end position="278"/>
    </location>
</feature>
<dbReference type="InterPro" id="IPR051707">
    <property type="entry name" value="PI-Interact_SigTrans_Reg"/>
</dbReference>
<dbReference type="SMART" id="SM00233">
    <property type="entry name" value="PH"/>
    <property type="match status" value="2"/>
</dbReference>
<name>A0A3Q3XCP8_MOLML</name>
<dbReference type="InterPro" id="IPR001849">
    <property type="entry name" value="PH_domain"/>
</dbReference>
<protein>
    <recommendedName>
        <fullName evidence="1">PH domain-containing protein</fullName>
    </recommendedName>
</protein>
<reference evidence="2" key="2">
    <citation type="submission" date="2025-09" db="UniProtKB">
        <authorList>
            <consortium name="Ensembl"/>
        </authorList>
    </citation>
    <scope>IDENTIFICATION</scope>
</reference>
<proteinExistence type="predicted"/>
<dbReference type="Gene3D" id="2.30.29.30">
    <property type="entry name" value="Pleckstrin-homology domain (PH domain)/Phosphotyrosine-binding domain (PTB)"/>
    <property type="match status" value="2"/>
</dbReference>
<dbReference type="SUPFAM" id="SSF50729">
    <property type="entry name" value="PH domain-like"/>
    <property type="match status" value="2"/>
</dbReference>
<sequence>MPYVDRLNRVCGFLDIEEKENSCRFQRRYFILDTQGNALLWYMDNPQVPHTFTTLHKQQEEVKLISKATAKQKPKTEFCFVINAVSRRYFLQANDVTDMRDWVAALNKASKITVIISDTQGGKKQQAYKTEIIGGVVVHTLIQVINDNGDGCDEMFQNESEEAEGRERKGNRPGVLRCSYCVKQGNVVSTQRLLTDYWKRRFFTLDDNAVSYYKSEMASIFPSHMDIQKVHECLVKSGDLLLRDNLFEIITSSRTFYIQTDSPEEMHGWIRDIEMKIQDFRGPPKVIPAVIFLLTKARETPCALSSFCMKPVGHDKH</sequence>
<evidence type="ECO:0000313" key="3">
    <source>
        <dbReference type="Proteomes" id="UP000261620"/>
    </source>
</evidence>
<accession>A0A3Q3XCP8</accession>
<organism evidence="2 3">
    <name type="scientific">Mola mola</name>
    <name type="common">Ocean sunfish</name>
    <name type="synonym">Tetraodon mola</name>
    <dbReference type="NCBI Taxonomy" id="94237"/>
    <lineage>
        <taxon>Eukaryota</taxon>
        <taxon>Metazoa</taxon>
        <taxon>Chordata</taxon>
        <taxon>Craniata</taxon>
        <taxon>Vertebrata</taxon>
        <taxon>Euteleostomi</taxon>
        <taxon>Actinopterygii</taxon>
        <taxon>Neopterygii</taxon>
        <taxon>Teleostei</taxon>
        <taxon>Neoteleostei</taxon>
        <taxon>Acanthomorphata</taxon>
        <taxon>Eupercaria</taxon>
        <taxon>Tetraodontiformes</taxon>
        <taxon>Molidae</taxon>
        <taxon>Mola</taxon>
    </lineage>
</organism>
<dbReference type="PROSITE" id="PS50003">
    <property type="entry name" value="PH_DOMAIN"/>
    <property type="match status" value="2"/>
</dbReference>
<dbReference type="Ensembl" id="ENSMMOT00000023931.1">
    <property type="protein sequence ID" value="ENSMMOP00000023539.1"/>
    <property type="gene ID" value="ENSMMOG00000017909.1"/>
</dbReference>
<dbReference type="PANTHER" id="PTHR14336:SF5">
    <property type="entry name" value="PLECKSTRIN HOMOLOGY DOMAIN-CONTAINING FAMILY A MEMBER 2"/>
    <property type="match status" value="1"/>
</dbReference>
<dbReference type="FunFam" id="2.30.29.30:FF:000286">
    <property type="entry name" value="PH-protein kinase domain containing protein"/>
    <property type="match status" value="1"/>
</dbReference>
<dbReference type="InterPro" id="IPR011993">
    <property type="entry name" value="PH-like_dom_sf"/>
</dbReference>
<keyword evidence="3" id="KW-1185">Reference proteome</keyword>
<reference evidence="2" key="1">
    <citation type="submission" date="2025-08" db="UniProtKB">
        <authorList>
            <consortium name="Ensembl"/>
        </authorList>
    </citation>
    <scope>IDENTIFICATION</scope>
</reference>